<name>A0A292PR09_9PEZI</name>
<evidence type="ECO:0000313" key="3">
    <source>
        <dbReference type="Proteomes" id="UP001412239"/>
    </source>
</evidence>
<evidence type="ECO:0000313" key="2">
    <source>
        <dbReference type="EMBL" id="CUS09976.1"/>
    </source>
</evidence>
<keyword evidence="3" id="KW-1185">Reference proteome</keyword>
<organism evidence="2 3">
    <name type="scientific">Tuber aestivum</name>
    <name type="common">summer truffle</name>
    <dbReference type="NCBI Taxonomy" id="59557"/>
    <lineage>
        <taxon>Eukaryota</taxon>
        <taxon>Fungi</taxon>
        <taxon>Dikarya</taxon>
        <taxon>Ascomycota</taxon>
        <taxon>Pezizomycotina</taxon>
        <taxon>Pezizomycetes</taxon>
        <taxon>Pezizales</taxon>
        <taxon>Tuberaceae</taxon>
        <taxon>Tuber</taxon>
    </lineage>
</organism>
<dbReference type="EMBL" id="LN891061">
    <property type="protein sequence ID" value="CUS09976.1"/>
    <property type="molecule type" value="Genomic_DNA"/>
</dbReference>
<dbReference type="Proteomes" id="UP001412239">
    <property type="component" value="Unassembled WGS sequence"/>
</dbReference>
<accession>A0A292PR09</accession>
<feature type="compositionally biased region" description="Basic and acidic residues" evidence="1">
    <location>
        <begin position="27"/>
        <end position="38"/>
    </location>
</feature>
<protein>
    <submittedName>
        <fullName evidence="2">Uncharacterized protein</fullName>
    </submittedName>
</protein>
<sequence length="186" mass="21166">MALDILQPTVFLRTISTFDQSFNKQAPADHHATLDRRRSLPSPHYSNRVSSALTPNSYAIAERMGTGYSPEAIRQQYNKLRKSILPSGSGRGRNPALNNVNKMPAKRMHDELVRREDDLEDDEYRDEGEEETIVVNGKMFKVEGISDDERIIKTERVDDEGVIRLDDDELSFLFPPLPPNSLLLLI</sequence>
<dbReference type="AlphaFoldDB" id="A0A292PR09"/>
<evidence type="ECO:0000256" key="1">
    <source>
        <dbReference type="SAM" id="MobiDB-lite"/>
    </source>
</evidence>
<feature type="region of interest" description="Disordered" evidence="1">
    <location>
        <begin position="26"/>
        <end position="51"/>
    </location>
</feature>
<reference evidence="2" key="1">
    <citation type="submission" date="2015-10" db="EMBL/GenBank/DDBJ databases">
        <authorList>
            <person name="Regsiter A."/>
            <person name="william w."/>
        </authorList>
    </citation>
    <scope>NUCLEOTIDE SEQUENCE</scope>
    <source>
        <strain evidence="2">Montdore</strain>
    </source>
</reference>
<proteinExistence type="predicted"/>
<gene>
    <name evidence="2" type="ORF">GSTUAT00005906001</name>
</gene>